<keyword evidence="2" id="KW-1185">Reference proteome</keyword>
<dbReference type="EMBL" id="KV007811">
    <property type="protein sequence ID" value="KZV30824.1"/>
    <property type="molecule type" value="Genomic_DNA"/>
</dbReference>
<protein>
    <submittedName>
        <fullName evidence="1">Uncharacterized protein</fullName>
    </submittedName>
</protein>
<gene>
    <name evidence="1" type="ORF">F511_37168</name>
</gene>
<reference evidence="1 2" key="1">
    <citation type="journal article" date="2015" name="Proc. Natl. Acad. Sci. U.S.A.">
        <title>The resurrection genome of Boea hygrometrica: A blueprint for survival of dehydration.</title>
        <authorList>
            <person name="Xiao L."/>
            <person name="Yang G."/>
            <person name="Zhang L."/>
            <person name="Yang X."/>
            <person name="Zhao S."/>
            <person name="Ji Z."/>
            <person name="Zhou Q."/>
            <person name="Hu M."/>
            <person name="Wang Y."/>
            <person name="Chen M."/>
            <person name="Xu Y."/>
            <person name="Jin H."/>
            <person name="Xiao X."/>
            <person name="Hu G."/>
            <person name="Bao F."/>
            <person name="Hu Y."/>
            <person name="Wan P."/>
            <person name="Li L."/>
            <person name="Deng X."/>
            <person name="Kuang T."/>
            <person name="Xiang C."/>
            <person name="Zhu J.K."/>
            <person name="Oliver M.J."/>
            <person name="He Y."/>
        </authorList>
    </citation>
    <scope>NUCLEOTIDE SEQUENCE [LARGE SCALE GENOMIC DNA]</scope>
    <source>
        <strain evidence="2">cv. XS01</strain>
    </source>
</reference>
<sequence length="110" mass="12928">MKKISAGMMRTSWYIKMVQLNIFEREEFCVQRFEFEQRLIYKGSAIEEYTRLGEKAEVVRVVVAKKRKIKRRQQRKGRTLEDEAVDNHSREELIVVSTAESSSARLGAFP</sequence>
<proteinExistence type="predicted"/>
<dbReference type="Proteomes" id="UP000250235">
    <property type="component" value="Unassembled WGS sequence"/>
</dbReference>
<accession>A0A2Z7B8I6</accession>
<dbReference type="AlphaFoldDB" id="A0A2Z7B8I6"/>
<evidence type="ECO:0000313" key="1">
    <source>
        <dbReference type="EMBL" id="KZV30824.1"/>
    </source>
</evidence>
<name>A0A2Z7B8I6_9LAMI</name>
<evidence type="ECO:0000313" key="2">
    <source>
        <dbReference type="Proteomes" id="UP000250235"/>
    </source>
</evidence>
<organism evidence="1 2">
    <name type="scientific">Dorcoceras hygrometricum</name>
    <dbReference type="NCBI Taxonomy" id="472368"/>
    <lineage>
        <taxon>Eukaryota</taxon>
        <taxon>Viridiplantae</taxon>
        <taxon>Streptophyta</taxon>
        <taxon>Embryophyta</taxon>
        <taxon>Tracheophyta</taxon>
        <taxon>Spermatophyta</taxon>
        <taxon>Magnoliopsida</taxon>
        <taxon>eudicotyledons</taxon>
        <taxon>Gunneridae</taxon>
        <taxon>Pentapetalae</taxon>
        <taxon>asterids</taxon>
        <taxon>lamiids</taxon>
        <taxon>Lamiales</taxon>
        <taxon>Gesneriaceae</taxon>
        <taxon>Didymocarpoideae</taxon>
        <taxon>Trichosporeae</taxon>
        <taxon>Loxocarpinae</taxon>
        <taxon>Dorcoceras</taxon>
    </lineage>
</organism>